<dbReference type="SUPFAM" id="SSF52540">
    <property type="entry name" value="P-loop containing nucleoside triphosphate hydrolases"/>
    <property type="match status" value="1"/>
</dbReference>
<dbReference type="Gene3D" id="3.40.50.300">
    <property type="entry name" value="P-loop containing nucleotide triphosphate hydrolases"/>
    <property type="match status" value="1"/>
</dbReference>
<dbReference type="GO" id="GO:0016887">
    <property type="term" value="F:ATP hydrolysis activity"/>
    <property type="evidence" value="ECO:0007669"/>
    <property type="project" value="InterPro"/>
</dbReference>
<dbReference type="AlphaFoldDB" id="L0JYP6"/>
<evidence type="ECO:0000256" key="2">
    <source>
        <dbReference type="SAM" id="MobiDB-lite"/>
    </source>
</evidence>
<feature type="domain" description="Bacterial type II secretion system protein E" evidence="3">
    <location>
        <begin position="304"/>
        <end position="517"/>
    </location>
</feature>
<keyword evidence="6" id="KW-1185">Reference proteome</keyword>
<dbReference type="STRING" id="694430.Natoc_1145"/>
<dbReference type="InterPro" id="IPR050921">
    <property type="entry name" value="T4SS_GSP_E_ATPase"/>
</dbReference>
<organism evidence="5 6">
    <name type="scientific">Natronococcus occultus SP4</name>
    <dbReference type="NCBI Taxonomy" id="694430"/>
    <lineage>
        <taxon>Archaea</taxon>
        <taxon>Methanobacteriati</taxon>
        <taxon>Methanobacteriota</taxon>
        <taxon>Stenosarchaea group</taxon>
        <taxon>Halobacteria</taxon>
        <taxon>Halobacteriales</taxon>
        <taxon>Natrialbaceae</taxon>
        <taxon>Natronococcus</taxon>
    </lineage>
</organism>
<dbReference type="HOGENOM" id="CLU_005379_2_0_2"/>
<dbReference type="InterPro" id="IPR056570">
    <property type="entry name" value="PilB3-like_N"/>
</dbReference>
<name>L0JYP6_9EURY</name>
<dbReference type="InterPro" id="IPR001482">
    <property type="entry name" value="T2SS/T4SS_dom"/>
</dbReference>
<dbReference type="KEGG" id="nou:Natoc_1145"/>
<comment type="similarity">
    <text evidence="1">Belongs to the GSP E family.</text>
</comment>
<dbReference type="PANTHER" id="PTHR30486">
    <property type="entry name" value="TWITCHING MOTILITY PROTEIN PILT"/>
    <property type="match status" value="1"/>
</dbReference>
<protein>
    <submittedName>
        <fullName evidence="5">ATPase, type IV secretory pathway VirB11 component like protein</fullName>
    </submittedName>
</protein>
<evidence type="ECO:0000313" key="6">
    <source>
        <dbReference type="Proteomes" id="UP000010878"/>
    </source>
</evidence>
<dbReference type="RefSeq" id="WP_015320434.1">
    <property type="nucleotide sequence ID" value="NC_019974.1"/>
</dbReference>
<dbReference type="InterPro" id="IPR027417">
    <property type="entry name" value="P-loop_NTPase"/>
</dbReference>
<dbReference type="Proteomes" id="UP000010878">
    <property type="component" value="Chromosome"/>
</dbReference>
<proteinExistence type="inferred from homology"/>
<dbReference type="PANTHER" id="PTHR30486:SF6">
    <property type="entry name" value="TYPE IV PILUS RETRACTATION ATPASE PILT"/>
    <property type="match status" value="1"/>
</dbReference>
<dbReference type="Pfam" id="PF23990">
    <property type="entry name" value="PilB3_N"/>
    <property type="match status" value="1"/>
</dbReference>
<dbReference type="Pfam" id="PF00437">
    <property type="entry name" value="T2SSE"/>
    <property type="match status" value="1"/>
</dbReference>
<dbReference type="OrthoDB" id="33500at2157"/>
<accession>L0JYP6</accession>
<evidence type="ECO:0000256" key="1">
    <source>
        <dbReference type="ARBA" id="ARBA00006611"/>
    </source>
</evidence>
<feature type="domain" description="PilB3-like N-terminal" evidence="4">
    <location>
        <begin position="84"/>
        <end position="119"/>
    </location>
</feature>
<evidence type="ECO:0000313" key="5">
    <source>
        <dbReference type="EMBL" id="AGB36983.1"/>
    </source>
</evidence>
<reference evidence="5 6" key="1">
    <citation type="submission" date="2012-11" db="EMBL/GenBank/DDBJ databases">
        <title>FINISHED of Natronococcus occultus SP4, DSM 3396.</title>
        <authorList>
            <consortium name="DOE Joint Genome Institute"/>
            <person name="Eisen J."/>
            <person name="Huntemann M."/>
            <person name="Wei C.-L."/>
            <person name="Han J."/>
            <person name="Detter J.C."/>
            <person name="Han C."/>
            <person name="Tapia R."/>
            <person name="Chen A."/>
            <person name="Kyrpides N."/>
            <person name="Mavromatis K."/>
            <person name="Markowitz V."/>
            <person name="Szeto E."/>
            <person name="Ivanova N."/>
            <person name="Mikhailova N."/>
            <person name="Ovchinnikova G."/>
            <person name="Pagani I."/>
            <person name="Pati A."/>
            <person name="Goodwin L."/>
            <person name="Nordberg H.P."/>
            <person name="Cantor M.N."/>
            <person name="Hua S.X."/>
            <person name="Woyke T."/>
            <person name="Eisen J."/>
            <person name="Klenk H.-P."/>
            <person name="Klenk H.-P."/>
        </authorList>
    </citation>
    <scope>NUCLEOTIDE SEQUENCE [LARGE SCALE GENOMIC DNA]</scope>
    <source>
        <strain evidence="5 6">SP4</strain>
    </source>
</reference>
<dbReference type="EMBL" id="CP003929">
    <property type="protein sequence ID" value="AGB36983.1"/>
    <property type="molecule type" value="Genomic_DNA"/>
</dbReference>
<feature type="region of interest" description="Disordered" evidence="2">
    <location>
        <begin position="1"/>
        <end position="22"/>
    </location>
</feature>
<dbReference type="GeneID" id="14402505"/>
<sequence>MYTDDTGTTGRRRRPSDESGDAVLGDRLAAGARSGLEVASIAEDRTVSVRKGFDEDAFFTRADGTPTVANRADLERAVPDAEKPHLRELDRYWVNEPFAFVVVFRSERENERKYYLVEPFLTPTERELRTVLAERLRTSIAYADDETSENGEHGRRRVVESELEDLLERYGLVGKSTTDPVGLVARVASALGAVGGGGNDIEPEDAGTDVDAGSGRTVLAAGSAALSDRQVAKLRYYLTRDFVGYERIDGITRDDAVEDISCDGYESPVFVYHTEYEQLVTNVRHGTDELDEFVVSLAQRSGAGISKRRPQVDATLPDGSRAQLTLGREVSDHGSNYTIRQFTDVPYTPIDLVNWHTFSLEQMALLWLAIENRKSLLFAGGTASGKTTSLNAVSLFIPASTKVVSIEDTRELELPQRNWIASVTRPSFADDGADAVDEFDLLEATLRQRPDHIVMGEVRGEEGRTLFQVMSTGHTTHTTFHADSVDEVLKRFTTAPIDVSKTMFPALDLVAVQTQTRVDGATVRRNRALTEINRYDSERDEINVEDVYRWEAESDDFRRVGASNVLEEIAFDRGWSERRLEQELFERRAVLAALVANGIDGYADVAATLQAYMNEPETILAAIADGELEARLPALRGLESVSIDVDPAIEERVTRPEPSAKTARTAATVLDRAEESLFDRYRSEAAE</sequence>
<evidence type="ECO:0000259" key="4">
    <source>
        <dbReference type="Pfam" id="PF23990"/>
    </source>
</evidence>
<dbReference type="CDD" id="cd01130">
    <property type="entry name" value="VirB11-like_ATPase"/>
    <property type="match status" value="1"/>
</dbReference>
<dbReference type="eggNOG" id="arCOG01817">
    <property type="taxonomic scope" value="Archaea"/>
</dbReference>
<evidence type="ECO:0000259" key="3">
    <source>
        <dbReference type="Pfam" id="PF00437"/>
    </source>
</evidence>
<gene>
    <name evidence="5" type="ORF">Natoc_1145</name>
</gene>
<dbReference type="Gene3D" id="3.30.450.380">
    <property type="match status" value="1"/>
</dbReference>